<evidence type="ECO:0000313" key="2">
    <source>
        <dbReference type="Proteomes" id="UP000003844"/>
    </source>
</evidence>
<sequence>MTLSGGKQEKTNNLQTWFKDLIEEKVNYNKIQYKIIYSDDIVDSLKTYVQEADINIVAMLERGKETEFTRLLHRDLVKRMQVCLKVPLLRFKKKY</sequence>
<organism evidence="1 2">
    <name type="scientific">Gillisia limnaea (strain DSM 15749 / LMG 21470 / R-8282)</name>
    <dbReference type="NCBI Taxonomy" id="865937"/>
    <lineage>
        <taxon>Bacteria</taxon>
        <taxon>Pseudomonadati</taxon>
        <taxon>Bacteroidota</taxon>
        <taxon>Flavobacteriia</taxon>
        <taxon>Flavobacteriales</taxon>
        <taxon>Flavobacteriaceae</taxon>
        <taxon>Gillisia</taxon>
    </lineage>
</organism>
<evidence type="ECO:0000313" key="1">
    <source>
        <dbReference type="EMBL" id="EHQ03725.1"/>
    </source>
</evidence>
<protein>
    <recommendedName>
        <fullName evidence="3">UspA domain-containing protein</fullName>
    </recommendedName>
</protein>
<dbReference type="OrthoDB" id="9788959at2"/>
<dbReference type="HOGENOM" id="CLU_2368881_0_0_10"/>
<dbReference type="AlphaFoldDB" id="H2BTC6"/>
<accession>H2BTC6</accession>
<name>H2BTC6_GILLR</name>
<gene>
    <name evidence="1" type="ORF">Gilli_3116</name>
</gene>
<proteinExistence type="predicted"/>
<keyword evidence="2" id="KW-1185">Reference proteome</keyword>
<dbReference type="Proteomes" id="UP000003844">
    <property type="component" value="Unassembled WGS sequence"/>
</dbReference>
<reference evidence="2" key="1">
    <citation type="journal article" date="2012" name="Stand. Genomic Sci.">
        <title>Genome sequence of the Antarctic rhodopsins-containing flavobacterium Gillisia limnaea type strain (R-8282(T)).</title>
        <authorList>
            <person name="Riedel T."/>
            <person name="Held B."/>
            <person name="Nolan M."/>
            <person name="Lucas S."/>
            <person name="Lapidus A."/>
            <person name="Tice H."/>
            <person name="Del Rio T.G."/>
            <person name="Cheng J.F."/>
            <person name="Han C."/>
            <person name="Tapia R."/>
            <person name="Goodwin L.A."/>
            <person name="Pitluck S."/>
            <person name="Liolios K."/>
            <person name="Mavromatis K."/>
            <person name="Pagani I."/>
            <person name="Ivanova N."/>
            <person name="Mikhailova N."/>
            <person name="Pati A."/>
            <person name="Chen A."/>
            <person name="Palaniappan K."/>
            <person name="Land M."/>
            <person name="Rohde M."/>
            <person name="Tindall B.J."/>
            <person name="Detter J.C."/>
            <person name="Goker M."/>
            <person name="Bristow J."/>
            <person name="Eisen J.A."/>
            <person name="Markowitz V."/>
            <person name="Hugenholtz P."/>
            <person name="Kyrpides N.C."/>
            <person name="Klenk H.P."/>
            <person name="Woyke T."/>
        </authorList>
    </citation>
    <scope>NUCLEOTIDE SEQUENCE [LARGE SCALE GENOMIC DNA]</scope>
    <source>
        <strain evidence="2">DSM 15749 / LMG 21470 / R-8282</strain>
    </source>
</reference>
<evidence type="ECO:0008006" key="3">
    <source>
        <dbReference type="Google" id="ProtNLM"/>
    </source>
</evidence>
<dbReference type="EMBL" id="JH594606">
    <property type="protein sequence ID" value="EHQ03725.1"/>
    <property type="molecule type" value="Genomic_DNA"/>
</dbReference>
<dbReference type="eggNOG" id="COG0589">
    <property type="taxonomic scope" value="Bacteria"/>
</dbReference>
<dbReference type="RefSeq" id="WP_006990031.1">
    <property type="nucleotide sequence ID" value="NZ_JH594606.1"/>
</dbReference>